<dbReference type="Proteomes" id="UP001596122">
    <property type="component" value="Unassembled WGS sequence"/>
</dbReference>
<name>A0ABW0GM60_9MICO</name>
<keyword evidence="1 4" id="KW-0378">Hydrolase</keyword>
<dbReference type="PANTHER" id="PTHR42872:SF6">
    <property type="entry name" value="PROTEIN-GLUTAMATE METHYLESTERASE_PROTEIN-GLUTAMINE GLUTAMINASE"/>
    <property type="match status" value="1"/>
</dbReference>
<dbReference type="PROSITE" id="PS50122">
    <property type="entry name" value="CHEB"/>
    <property type="match status" value="1"/>
</dbReference>
<feature type="active site" evidence="4">
    <location>
        <position position="49"/>
    </location>
</feature>
<accession>A0ABW0GM60</accession>
<keyword evidence="8" id="KW-1185">Reference proteome</keyword>
<evidence type="ECO:0000256" key="4">
    <source>
        <dbReference type="PROSITE-ProRule" id="PRU00050"/>
    </source>
</evidence>
<organism evidence="7 8">
    <name type="scientific">Aquipuribacter nitratireducens</name>
    <dbReference type="NCBI Taxonomy" id="650104"/>
    <lineage>
        <taxon>Bacteria</taxon>
        <taxon>Bacillati</taxon>
        <taxon>Actinomycetota</taxon>
        <taxon>Actinomycetes</taxon>
        <taxon>Micrococcales</taxon>
        <taxon>Intrasporangiaceae</taxon>
        <taxon>Aquipuribacter</taxon>
    </lineage>
</organism>
<dbReference type="Gene3D" id="3.40.50.180">
    <property type="entry name" value="Methylesterase CheB, C-terminal domain"/>
    <property type="match status" value="1"/>
</dbReference>
<reference evidence="8" key="1">
    <citation type="journal article" date="2019" name="Int. J. Syst. Evol. Microbiol.">
        <title>The Global Catalogue of Microorganisms (GCM) 10K type strain sequencing project: providing services to taxonomists for standard genome sequencing and annotation.</title>
        <authorList>
            <consortium name="The Broad Institute Genomics Platform"/>
            <consortium name="The Broad Institute Genome Sequencing Center for Infectious Disease"/>
            <person name="Wu L."/>
            <person name="Ma J."/>
        </authorList>
    </citation>
    <scope>NUCLEOTIDE SEQUENCE [LARGE SCALE GENOMIC DNA]</scope>
    <source>
        <strain evidence="8">CCUG 43114</strain>
    </source>
</reference>
<feature type="domain" description="CheB-type methylesterase" evidence="6">
    <location>
        <begin position="10"/>
        <end position="199"/>
    </location>
</feature>
<feature type="active site" evidence="4">
    <location>
        <position position="141"/>
    </location>
</feature>
<evidence type="ECO:0000256" key="1">
    <source>
        <dbReference type="ARBA" id="ARBA00022801"/>
    </source>
</evidence>
<dbReference type="InterPro" id="IPR011247">
    <property type="entry name" value="Chemotax_prot-Glu_Me-esterase"/>
</dbReference>
<evidence type="ECO:0000313" key="8">
    <source>
        <dbReference type="Proteomes" id="UP001596122"/>
    </source>
</evidence>
<keyword evidence="4" id="KW-0145">Chemotaxis</keyword>
<gene>
    <name evidence="7" type="ORF">ACFPJ6_07345</name>
</gene>
<dbReference type="Pfam" id="PF01339">
    <property type="entry name" value="CheB_methylest"/>
    <property type="match status" value="1"/>
</dbReference>
<feature type="region of interest" description="Disordered" evidence="5">
    <location>
        <begin position="194"/>
        <end position="223"/>
    </location>
</feature>
<feature type="active site" evidence="4">
    <location>
        <position position="22"/>
    </location>
</feature>
<dbReference type="EMBL" id="JBHSLD010000007">
    <property type="protein sequence ID" value="MFC5380599.1"/>
    <property type="molecule type" value="Genomic_DNA"/>
</dbReference>
<feature type="region of interest" description="Disordered" evidence="5">
    <location>
        <begin position="351"/>
        <end position="378"/>
    </location>
</feature>
<evidence type="ECO:0000256" key="5">
    <source>
        <dbReference type="SAM" id="MobiDB-lite"/>
    </source>
</evidence>
<dbReference type="PIRSF" id="PIRSF036461">
    <property type="entry name" value="Chmtx_methlestr"/>
    <property type="match status" value="1"/>
</dbReference>
<evidence type="ECO:0000256" key="3">
    <source>
        <dbReference type="ARBA" id="ARBA00048267"/>
    </source>
</evidence>
<protein>
    <recommendedName>
        <fullName evidence="2">protein-glutamate methylesterase</fullName>
        <ecNumber evidence="2">3.1.1.61</ecNumber>
    </recommendedName>
</protein>
<proteinExistence type="predicted"/>
<dbReference type="CDD" id="cd16433">
    <property type="entry name" value="CheB"/>
    <property type="match status" value="1"/>
</dbReference>
<dbReference type="PANTHER" id="PTHR42872">
    <property type="entry name" value="PROTEIN-GLUTAMATE METHYLESTERASE/PROTEIN-GLUTAMINE GLUTAMINASE"/>
    <property type="match status" value="1"/>
</dbReference>
<dbReference type="InterPro" id="IPR035909">
    <property type="entry name" value="CheB_C"/>
</dbReference>
<sequence>MTSDADTRSAAGRRDTVVVGASAGGVEALRTLVAGLPEDFPAALLVVLHVPQDSPNALAAILDRSGPLPVGTARDGDRLRRGRVLVAPGGYHLLVRDGEVRLSRGPTENGHRPSVDALFRSAALARGPLAVAVVLSGTLDDGTSGLAAVRSAGGVAVVQDPDDAVYPGMPRSALAAVGADHVVPVAGMPALLDRLVREPRPDTEDPRDRPDRIDDPDHPDHHPHLVALEDAMADLDPDALSGPLRPGTPAPYSCPDCNGTLFRLEPEGADLLRFRCRVGHAWTAGSLAAEQAGSHETALWTALRSLEERSALHHELATRAAARGHAVSAAQFRGTAEEAGRAATAIRTLVARGTDPTGDPTGDHEGDGAGGPAHAAAG</sequence>
<dbReference type="EC" id="3.1.1.61" evidence="2"/>
<evidence type="ECO:0000256" key="2">
    <source>
        <dbReference type="ARBA" id="ARBA00039140"/>
    </source>
</evidence>
<comment type="caution">
    <text evidence="7">The sequence shown here is derived from an EMBL/GenBank/DDBJ whole genome shotgun (WGS) entry which is preliminary data.</text>
</comment>
<dbReference type="SUPFAM" id="SSF52738">
    <property type="entry name" value="Methylesterase CheB, C-terminal domain"/>
    <property type="match status" value="1"/>
</dbReference>
<dbReference type="RefSeq" id="WP_340267967.1">
    <property type="nucleotide sequence ID" value="NZ_JBBEOG010000002.1"/>
</dbReference>
<evidence type="ECO:0000313" key="7">
    <source>
        <dbReference type="EMBL" id="MFC5380599.1"/>
    </source>
</evidence>
<evidence type="ECO:0000259" key="6">
    <source>
        <dbReference type="PROSITE" id="PS50122"/>
    </source>
</evidence>
<dbReference type="InterPro" id="IPR000673">
    <property type="entry name" value="Sig_transdc_resp-reg_Me-estase"/>
</dbReference>
<comment type="catalytic activity">
    <reaction evidence="3">
        <text>[protein]-L-glutamate 5-O-methyl ester + H2O = L-glutamyl-[protein] + methanol + H(+)</text>
        <dbReference type="Rhea" id="RHEA:23236"/>
        <dbReference type="Rhea" id="RHEA-COMP:10208"/>
        <dbReference type="Rhea" id="RHEA-COMP:10311"/>
        <dbReference type="ChEBI" id="CHEBI:15377"/>
        <dbReference type="ChEBI" id="CHEBI:15378"/>
        <dbReference type="ChEBI" id="CHEBI:17790"/>
        <dbReference type="ChEBI" id="CHEBI:29973"/>
        <dbReference type="ChEBI" id="CHEBI:82795"/>
        <dbReference type="EC" id="3.1.1.61"/>
    </reaction>
</comment>